<dbReference type="InterPro" id="IPR027385">
    <property type="entry name" value="Beta-barrel_OMP"/>
</dbReference>
<dbReference type="Pfam" id="PF13505">
    <property type="entry name" value="OMP_b-brl"/>
    <property type="match status" value="1"/>
</dbReference>
<evidence type="ECO:0000256" key="10">
    <source>
        <dbReference type="PROSITE-ProRule" id="PRU00473"/>
    </source>
</evidence>
<evidence type="ECO:0000313" key="14">
    <source>
        <dbReference type="Proteomes" id="UP000250079"/>
    </source>
</evidence>
<dbReference type="GO" id="GO:0015288">
    <property type="term" value="F:porin activity"/>
    <property type="evidence" value="ECO:0007669"/>
    <property type="project" value="UniProtKB-KW"/>
</dbReference>
<dbReference type="SUPFAM" id="SSF56925">
    <property type="entry name" value="OMPA-like"/>
    <property type="match status" value="1"/>
</dbReference>
<keyword evidence="4" id="KW-0812">Transmembrane</keyword>
<evidence type="ECO:0000256" key="6">
    <source>
        <dbReference type="ARBA" id="ARBA00023065"/>
    </source>
</evidence>
<feature type="region of interest" description="Disordered" evidence="11">
    <location>
        <begin position="418"/>
        <end position="444"/>
    </location>
</feature>
<dbReference type="PROSITE" id="PS51123">
    <property type="entry name" value="OMPA_2"/>
    <property type="match status" value="2"/>
</dbReference>
<dbReference type="PANTHER" id="PTHR30329:SF21">
    <property type="entry name" value="LIPOPROTEIN YIAD-RELATED"/>
    <property type="match status" value="1"/>
</dbReference>
<dbReference type="Proteomes" id="UP000250079">
    <property type="component" value="Chromosome"/>
</dbReference>
<dbReference type="OrthoDB" id="9782229at2"/>
<proteinExistence type="predicted"/>
<evidence type="ECO:0000256" key="8">
    <source>
        <dbReference type="ARBA" id="ARBA00023136"/>
    </source>
</evidence>
<dbReference type="Gene3D" id="3.30.1330.60">
    <property type="entry name" value="OmpA-like domain"/>
    <property type="match status" value="2"/>
</dbReference>
<evidence type="ECO:0000256" key="7">
    <source>
        <dbReference type="ARBA" id="ARBA00023114"/>
    </source>
</evidence>
<keyword evidence="5" id="KW-0732">Signal</keyword>
<evidence type="ECO:0000259" key="12">
    <source>
        <dbReference type="PROSITE" id="PS51123"/>
    </source>
</evidence>
<evidence type="ECO:0000256" key="2">
    <source>
        <dbReference type="ARBA" id="ARBA00022448"/>
    </source>
</evidence>
<gene>
    <name evidence="13" type="primary">oprF_7</name>
    <name evidence="13" type="ORF">IMCC3135_27515</name>
</gene>
<name>A0A2Z2P4F5_9GAMM</name>
<dbReference type="PANTHER" id="PTHR30329">
    <property type="entry name" value="STATOR ELEMENT OF FLAGELLAR MOTOR COMPLEX"/>
    <property type="match status" value="1"/>
</dbReference>
<dbReference type="RefSeq" id="WP_088920458.1">
    <property type="nucleotide sequence ID" value="NZ_CP018632.1"/>
</dbReference>
<keyword evidence="6" id="KW-0406">Ion transport</keyword>
<organism evidence="13 14">
    <name type="scientific">Granulosicoccus antarcticus IMCC3135</name>
    <dbReference type="NCBI Taxonomy" id="1192854"/>
    <lineage>
        <taxon>Bacteria</taxon>
        <taxon>Pseudomonadati</taxon>
        <taxon>Pseudomonadota</taxon>
        <taxon>Gammaproteobacteria</taxon>
        <taxon>Chromatiales</taxon>
        <taxon>Granulosicoccaceae</taxon>
        <taxon>Granulosicoccus</taxon>
    </lineage>
</organism>
<dbReference type="Pfam" id="PF00691">
    <property type="entry name" value="OmpA"/>
    <property type="match status" value="2"/>
</dbReference>
<keyword evidence="14" id="KW-1185">Reference proteome</keyword>
<evidence type="ECO:0000256" key="5">
    <source>
        <dbReference type="ARBA" id="ARBA00022729"/>
    </source>
</evidence>
<dbReference type="SUPFAM" id="SSF103088">
    <property type="entry name" value="OmpA-like"/>
    <property type="match status" value="2"/>
</dbReference>
<comment type="subcellular location">
    <subcellularLocation>
        <location evidence="1">Cell outer membrane</location>
        <topology evidence="1">Multi-pass membrane protein</topology>
    </subcellularLocation>
</comment>
<protein>
    <submittedName>
        <fullName evidence="13">Outer membrane porin F</fullName>
    </submittedName>
</protein>
<dbReference type="EMBL" id="CP018632">
    <property type="protein sequence ID" value="ASJ75557.1"/>
    <property type="molecule type" value="Genomic_DNA"/>
</dbReference>
<evidence type="ECO:0000256" key="4">
    <source>
        <dbReference type="ARBA" id="ARBA00022692"/>
    </source>
</evidence>
<evidence type="ECO:0000256" key="3">
    <source>
        <dbReference type="ARBA" id="ARBA00022452"/>
    </source>
</evidence>
<feature type="compositionally biased region" description="Basic and acidic residues" evidence="11">
    <location>
        <begin position="418"/>
        <end position="428"/>
    </location>
</feature>
<dbReference type="KEGG" id="gai:IMCC3135_27515"/>
<accession>A0A2Z2P4F5</accession>
<dbReference type="InterPro" id="IPR011250">
    <property type="entry name" value="OMP/PagP_B-barrel"/>
</dbReference>
<dbReference type="InterPro" id="IPR006664">
    <property type="entry name" value="OMP_bac"/>
</dbReference>
<keyword evidence="7" id="KW-0626">Porin</keyword>
<evidence type="ECO:0000256" key="1">
    <source>
        <dbReference type="ARBA" id="ARBA00004571"/>
    </source>
</evidence>
<dbReference type="Gene3D" id="2.40.160.20">
    <property type="match status" value="1"/>
</dbReference>
<dbReference type="CDD" id="cd07185">
    <property type="entry name" value="OmpA_C-like"/>
    <property type="match status" value="2"/>
</dbReference>
<dbReference type="InterPro" id="IPR050330">
    <property type="entry name" value="Bact_OuterMem_StrucFunc"/>
</dbReference>
<sequence length="604" mass="64347">MNFPRNSRRLNAAPGRYRSILAVLIGSVLTGCVMPSGQPSLQLPSGSSDFRSRLYAGASLGGSHLSSSEALEVESSNAMTTQLRLGYDLHDRVAVELDTSILGESQLRESQSAVDHTSASVSALIYGLSGSQMRSRREGLSAYARLGYGSLKRSSDIVELENSESGPVLGLGAEYGLSNGLGLRADITRFDADVSYIGLGAVYRFGVQASSRGQMVAGAAEPSLGAANTAGPEIEAMALSMADRWRPAMRRGDADADGVLDSRDDCPETIAHITVDNTGCGLFDAVLSDVRFRSGSSWLSPSARAQLNEVAETLLAFPESRVQVRAHTDSQGKSDMNMNLSTGRAQVVSQYLQSRGVHERQLQAVGMGETEPLGSNSTAVGRLQNRRVDVVTLPDQDAGQLSVQPMLAVRRVIVVSDPRQRDSQRDGLVDTQDVVSASPTREKSSLKTAEAKAVVSEEPDLQSAMSVDTTARSRIPIMPLPEPGFAPGVSISGVVDGLDFPDGSSELSANARNSLGSVIATMRNNPRIRIAVMAHTDNSGDAQINLRLSKQRAQAVASFLAGEGVVPDRLEAEGYGELLPLVQNMTPADRATNRRVEIRILRNP</sequence>
<dbReference type="InterPro" id="IPR036737">
    <property type="entry name" value="OmpA-like_sf"/>
</dbReference>
<dbReference type="GO" id="GO:0006811">
    <property type="term" value="P:monoatomic ion transport"/>
    <property type="evidence" value="ECO:0007669"/>
    <property type="project" value="UniProtKB-KW"/>
</dbReference>
<dbReference type="PROSITE" id="PS51257">
    <property type="entry name" value="PROKAR_LIPOPROTEIN"/>
    <property type="match status" value="1"/>
</dbReference>
<dbReference type="AlphaFoldDB" id="A0A2Z2P4F5"/>
<evidence type="ECO:0000256" key="11">
    <source>
        <dbReference type="SAM" id="MobiDB-lite"/>
    </source>
</evidence>
<feature type="domain" description="OmpA-like" evidence="12">
    <location>
        <begin position="279"/>
        <end position="396"/>
    </location>
</feature>
<evidence type="ECO:0000313" key="13">
    <source>
        <dbReference type="EMBL" id="ASJ75557.1"/>
    </source>
</evidence>
<feature type="domain" description="OmpA-like" evidence="12">
    <location>
        <begin position="487"/>
        <end position="604"/>
    </location>
</feature>
<keyword evidence="9" id="KW-0998">Cell outer membrane</keyword>
<keyword evidence="2" id="KW-0813">Transport</keyword>
<evidence type="ECO:0000256" key="9">
    <source>
        <dbReference type="ARBA" id="ARBA00023237"/>
    </source>
</evidence>
<keyword evidence="3" id="KW-1134">Transmembrane beta strand</keyword>
<keyword evidence="8 10" id="KW-0472">Membrane</keyword>
<dbReference type="GO" id="GO:0046930">
    <property type="term" value="C:pore complex"/>
    <property type="evidence" value="ECO:0007669"/>
    <property type="project" value="UniProtKB-KW"/>
</dbReference>
<dbReference type="GO" id="GO:0009279">
    <property type="term" value="C:cell outer membrane"/>
    <property type="evidence" value="ECO:0007669"/>
    <property type="project" value="UniProtKB-SubCell"/>
</dbReference>
<dbReference type="InterPro" id="IPR006665">
    <property type="entry name" value="OmpA-like"/>
</dbReference>
<reference evidence="13 14" key="1">
    <citation type="submission" date="2016-12" db="EMBL/GenBank/DDBJ databases">
        <authorList>
            <person name="Song W.-J."/>
            <person name="Kurnit D.M."/>
        </authorList>
    </citation>
    <scope>NUCLEOTIDE SEQUENCE [LARGE SCALE GENOMIC DNA]</scope>
    <source>
        <strain evidence="13 14">IMCC3135</strain>
    </source>
</reference>
<dbReference type="PRINTS" id="PR01021">
    <property type="entry name" value="OMPADOMAIN"/>
</dbReference>